<organism evidence="1">
    <name type="scientific">Rhizopogon vinicolor</name>
    <dbReference type="NCBI Taxonomy" id="80600"/>
    <lineage>
        <taxon>Eukaryota</taxon>
        <taxon>Fungi</taxon>
        <taxon>Dikarya</taxon>
        <taxon>Basidiomycota</taxon>
        <taxon>Agaricomycotina</taxon>
        <taxon>Agaricomycetes</taxon>
        <taxon>Agaricomycetidae</taxon>
        <taxon>Boletales</taxon>
        <taxon>Suillineae</taxon>
        <taxon>Rhizopogonaceae</taxon>
        <taxon>Rhizopogon</taxon>
    </lineage>
</organism>
<dbReference type="GeneID" id="40487050"/>
<dbReference type="AlphaFoldDB" id="A0A4Y5SJK6"/>
<accession>A0A4Y5SJK6</accession>
<reference evidence="1" key="1">
    <citation type="journal article" name="Int. J. Mol. Sci.">
        <title>Comparative Mitochondrial Genome Analysis of Two Ectomycorrhizal Fungi (Rhizopogon) Reveals Dynamic Changes of Intron and Phylogenetic Relationships of the Subphylum Agaricomycotina.</title>
        <authorList>
            <person name="Li Q."/>
            <person name="Ren Y."/>
            <person name="Shi X."/>
            <person name="Peng L."/>
            <person name="Zhao J."/>
            <person name="Song Y."/>
            <person name="Zhao G."/>
        </authorList>
    </citation>
    <scope>NUCLEOTIDE SEQUENCE</scope>
</reference>
<dbReference type="GO" id="GO:0004519">
    <property type="term" value="F:endonuclease activity"/>
    <property type="evidence" value="ECO:0007669"/>
    <property type="project" value="UniProtKB-KW"/>
</dbReference>
<keyword evidence="1" id="KW-0540">Nuclease</keyword>
<gene>
    <name evidence="1" type="primary">orf438</name>
</gene>
<keyword evidence="1" id="KW-0255">Endonuclease</keyword>
<proteinExistence type="predicted"/>
<evidence type="ECO:0000313" key="1">
    <source>
        <dbReference type="EMBL" id="QDA23264.1"/>
    </source>
</evidence>
<protein>
    <submittedName>
        <fullName evidence="1">GIY-YIG endonuclease</fullName>
    </submittedName>
</protein>
<sequence length="438" mass="50449">MHSFKNDYREDLNHENSLGSVVLHHFMNILKISDSIIPEIVLTNQGKLAKNTLITMLNSLDKESKIYEFIQANYKLPISVVTHNEINLEPKFKYSLPLNLKKIESKLSNFQLSDSGLYIFKHSSGKFAIGSVINFQRRLRDHMSSINGHRIMQKLHSFTKNNGGLNELTWSPLIITPNFYKLFISLYPNYVFTKGEIQIFIALTQFMTRVLEQCYILYYKPELNGNKKRTYNILFSFTKWNPDLLLISSVYGQDEVTNKYNIYRAIDENNIIVASSTSMNGLATILEISLAGLKYHLGRESFVYAKALAFNVNILKLGEISKGNPKDHYRSKKLIRENLELKNISLYSLDLGYVYIFNLDKETIFIKKFTSPSIFKSINPNISANLDSKTIKSKSDNMATYINKELKYSSELGEFFLAKNPHYAINAKYPIIVVDIEI</sequence>
<keyword evidence="1" id="KW-0378">Hydrolase</keyword>
<keyword evidence="1" id="KW-0496">Mitochondrion</keyword>
<dbReference type="RefSeq" id="YP_009649350.1">
    <property type="nucleotide sequence ID" value="NC_042699.1"/>
</dbReference>
<name>A0A4Y5SJK6_9AGAM</name>
<geneLocation type="mitochondrion" evidence="1"/>
<dbReference type="EMBL" id="MH794153">
    <property type="protein sequence ID" value="QDA23264.1"/>
    <property type="molecule type" value="Genomic_DNA"/>
</dbReference>